<dbReference type="AlphaFoldDB" id="I4C5L1"/>
<dbReference type="Proteomes" id="UP000006055">
    <property type="component" value="Chromosome"/>
</dbReference>
<dbReference type="CDD" id="cd06582">
    <property type="entry name" value="TM_PBP1_LivH_like"/>
    <property type="match status" value="1"/>
</dbReference>
<feature type="transmembrane region" description="Helical" evidence="9">
    <location>
        <begin position="264"/>
        <end position="283"/>
    </location>
</feature>
<evidence type="ECO:0000256" key="3">
    <source>
        <dbReference type="ARBA" id="ARBA00022475"/>
    </source>
</evidence>
<dbReference type="STRING" id="706587.Desti_2154"/>
<keyword evidence="6 9" id="KW-1133">Transmembrane helix</keyword>
<keyword evidence="11" id="KW-1185">Reference proteome</keyword>
<comment type="subcellular location">
    <subcellularLocation>
        <location evidence="1">Cell membrane</location>
        <topology evidence="1">Multi-pass membrane protein</topology>
    </subcellularLocation>
</comment>
<keyword evidence="5" id="KW-0029">Amino-acid transport</keyword>
<evidence type="ECO:0000256" key="6">
    <source>
        <dbReference type="ARBA" id="ARBA00022989"/>
    </source>
</evidence>
<dbReference type="HOGENOM" id="CLU_039929_2_1_7"/>
<dbReference type="Pfam" id="PF02653">
    <property type="entry name" value="BPD_transp_2"/>
    <property type="match status" value="1"/>
</dbReference>
<dbReference type="GO" id="GO:0006865">
    <property type="term" value="P:amino acid transport"/>
    <property type="evidence" value="ECO:0007669"/>
    <property type="project" value="UniProtKB-KW"/>
</dbReference>
<proteinExistence type="inferred from homology"/>
<keyword evidence="4 9" id="KW-0812">Transmembrane</keyword>
<dbReference type="GO" id="GO:0005886">
    <property type="term" value="C:plasma membrane"/>
    <property type="evidence" value="ECO:0007669"/>
    <property type="project" value="UniProtKB-SubCell"/>
</dbReference>
<dbReference type="RefSeq" id="WP_014809995.1">
    <property type="nucleotide sequence ID" value="NC_018025.1"/>
</dbReference>
<evidence type="ECO:0000256" key="4">
    <source>
        <dbReference type="ARBA" id="ARBA00022692"/>
    </source>
</evidence>
<dbReference type="InterPro" id="IPR052157">
    <property type="entry name" value="BCAA_transport_permease"/>
</dbReference>
<accession>I4C5L1</accession>
<dbReference type="GO" id="GO:0022857">
    <property type="term" value="F:transmembrane transporter activity"/>
    <property type="evidence" value="ECO:0007669"/>
    <property type="project" value="InterPro"/>
</dbReference>
<dbReference type="EMBL" id="CP003360">
    <property type="protein sequence ID" value="AFM24852.1"/>
    <property type="molecule type" value="Genomic_DNA"/>
</dbReference>
<evidence type="ECO:0000313" key="10">
    <source>
        <dbReference type="EMBL" id="AFM24852.1"/>
    </source>
</evidence>
<evidence type="ECO:0000256" key="1">
    <source>
        <dbReference type="ARBA" id="ARBA00004651"/>
    </source>
</evidence>
<feature type="transmembrane region" description="Helical" evidence="9">
    <location>
        <begin position="37"/>
        <end position="54"/>
    </location>
</feature>
<evidence type="ECO:0000256" key="9">
    <source>
        <dbReference type="SAM" id="Phobius"/>
    </source>
</evidence>
<dbReference type="PANTHER" id="PTHR11795:SF445">
    <property type="entry name" value="AMINO ACID ABC TRANSPORTER PERMEASE PROTEIN"/>
    <property type="match status" value="1"/>
</dbReference>
<gene>
    <name evidence="10" type="ordered locus">Desti_2154</name>
</gene>
<feature type="transmembrane region" description="Helical" evidence="9">
    <location>
        <begin position="12"/>
        <end position="31"/>
    </location>
</feature>
<keyword evidence="7 9" id="KW-0472">Membrane</keyword>
<feature type="transmembrane region" description="Helical" evidence="9">
    <location>
        <begin position="141"/>
        <end position="158"/>
    </location>
</feature>
<feature type="transmembrane region" description="Helical" evidence="9">
    <location>
        <begin position="96"/>
        <end position="121"/>
    </location>
</feature>
<feature type="transmembrane region" description="Helical" evidence="9">
    <location>
        <begin position="221"/>
        <end position="244"/>
    </location>
</feature>
<sequence length="287" mass="30140">MEILILGLVRGALYSLIAVGFVLVFSVGGILNLAHGTYYMLGAYLTFIFCSLVFQSASTGGLLLSAALSLLSVGLIAALVYQVLLRPNIQSVTYVMVMTLALALFASEIMSLLFGVSGASIPSLVEGNTRIGSVKVVNQQLVLIPVVLCILPGLWLFLKKTRMGQGIDAVAQQRLAAILAGVDADRALLMTYSLSAVMAACAGILIAPVSSVVPDMWLFPLIKAFAIAILGGMGSLVGAVIASFLMGYAEVFTSFLIGEHLSEMLALVVIALVLIVKPSGILGQKMR</sequence>
<dbReference type="PANTHER" id="PTHR11795">
    <property type="entry name" value="BRANCHED-CHAIN AMINO ACID TRANSPORT SYSTEM PERMEASE PROTEIN LIVH"/>
    <property type="match status" value="1"/>
</dbReference>
<keyword evidence="2" id="KW-0813">Transport</keyword>
<feature type="transmembrane region" description="Helical" evidence="9">
    <location>
        <begin position="61"/>
        <end position="84"/>
    </location>
</feature>
<keyword evidence="3" id="KW-1003">Cell membrane</keyword>
<name>I4C5L1_DESTA</name>
<dbReference type="InterPro" id="IPR001851">
    <property type="entry name" value="ABC_transp_permease"/>
</dbReference>
<comment type="similarity">
    <text evidence="8">Belongs to the binding-protein-dependent transport system permease family. LivHM subfamily.</text>
</comment>
<evidence type="ECO:0000256" key="5">
    <source>
        <dbReference type="ARBA" id="ARBA00022970"/>
    </source>
</evidence>
<evidence type="ECO:0000313" key="11">
    <source>
        <dbReference type="Proteomes" id="UP000006055"/>
    </source>
</evidence>
<evidence type="ECO:0000256" key="2">
    <source>
        <dbReference type="ARBA" id="ARBA00022448"/>
    </source>
</evidence>
<reference evidence="11" key="1">
    <citation type="submission" date="2012-06" db="EMBL/GenBank/DDBJ databases">
        <title>Complete sequence of chromosome of Desulfomonile tiedjei DSM 6799.</title>
        <authorList>
            <person name="Lucas S."/>
            <person name="Copeland A."/>
            <person name="Lapidus A."/>
            <person name="Glavina del Rio T."/>
            <person name="Dalin E."/>
            <person name="Tice H."/>
            <person name="Bruce D."/>
            <person name="Goodwin L."/>
            <person name="Pitluck S."/>
            <person name="Peters L."/>
            <person name="Ovchinnikova G."/>
            <person name="Zeytun A."/>
            <person name="Lu M."/>
            <person name="Kyrpides N."/>
            <person name="Mavromatis K."/>
            <person name="Ivanova N."/>
            <person name="Brettin T."/>
            <person name="Detter J.C."/>
            <person name="Han C."/>
            <person name="Larimer F."/>
            <person name="Land M."/>
            <person name="Hauser L."/>
            <person name="Markowitz V."/>
            <person name="Cheng J.-F."/>
            <person name="Hugenholtz P."/>
            <person name="Woyke T."/>
            <person name="Wu D."/>
            <person name="Spring S."/>
            <person name="Schroeder M."/>
            <person name="Brambilla E."/>
            <person name="Klenk H.-P."/>
            <person name="Eisen J.A."/>
        </authorList>
    </citation>
    <scope>NUCLEOTIDE SEQUENCE [LARGE SCALE GENOMIC DNA]</scope>
    <source>
        <strain evidence="11">ATCC 49306 / DSM 6799 / DCB-1</strain>
    </source>
</reference>
<organism evidence="10 11">
    <name type="scientific">Desulfomonile tiedjei (strain ATCC 49306 / DSM 6799 / DCB-1)</name>
    <dbReference type="NCBI Taxonomy" id="706587"/>
    <lineage>
        <taxon>Bacteria</taxon>
        <taxon>Pseudomonadati</taxon>
        <taxon>Thermodesulfobacteriota</taxon>
        <taxon>Desulfomonilia</taxon>
        <taxon>Desulfomonilales</taxon>
        <taxon>Desulfomonilaceae</taxon>
        <taxon>Desulfomonile</taxon>
    </lineage>
</organism>
<dbReference type="KEGG" id="dti:Desti_2154"/>
<dbReference type="OrthoDB" id="9807115at2"/>
<evidence type="ECO:0000256" key="8">
    <source>
        <dbReference type="ARBA" id="ARBA00037998"/>
    </source>
</evidence>
<protein>
    <submittedName>
        <fullName evidence="10">Amino acid/amide ABC transporter membrane protein 1, HAAT family</fullName>
    </submittedName>
</protein>
<dbReference type="eggNOG" id="COG0559">
    <property type="taxonomic scope" value="Bacteria"/>
</dbReference>
<evidence type="ECO:0000256" key="7">
    <source>
        <dbReference type="ARBA" id="ARBA00023136"/>
    </source>
</evidence>
<feature type="transmembrane region" description="Helical" evidence="9">
    <location>
        <begin position="189"/>
        <end position="209"/>
    </location>
</feature>